<dbReference type="SUPFAM" id="SSF53756">
    <property type="entry name" value="UDP-Glycosyltransferase/glycogen phosphorylase"/>
    <property type="match status" value="1"/>
</dbReference>
<dbReference type="AlphaFoldDB" id="A0A098MBA7"/>
<dbReference type="Gene3D" id="3.40.50.2000">
    <property type="entry name" value="Glycogen Phosphorylase B"/>
    <property type="match status" value="2"/>
</dbReference>
<reference evidence="3 4" key="2">
    <citation type="submission" date="2014-10" db="EMBL/GenBank/DDBJ databases">
        <title>Comparative genomics of the Paenibacillus odorifer group.</title>
        <authorList>
            <person name="Tsai Y.-C."/>
            <person name="Martin N."/>
            <person name="Korlach J."/>
            <person name="Wiedmann M."/>
        </authorList>
    </citation>
    <scope>NUCLEOTIDE SEQUENCE [LARGE SCALE GENOMIC DNA]</scope>
    <source>
        <strain evidence="3 4">DSM 18334</strain>
    </source>
</reference>
<dbReference type="STRING" id="268407.PWYN_08275"/>
<gene>
    <name evidence="3" type="ORF">PWYN_08275</name>
</gene>
<dbReference type="InterPro" id="IPR001296">
    <property type="entry name" value="Glyco_trans_1"/>
</dbReference>
<evidence type="ECO:0000313" key="3">
    <source>
        <dbReference type="EMBL" id="KGE19333.1"/>
    </source>
</evidence>
<dbReference type="RefSeq" id="WP_036650194.1">
    <property type="nucleotide sequence ID" value="NZ_JQCR01000002.1"/>
</dbReference>
<evidence type="ECO:0000259" key="1">
    <source>
        <dbReference type="Pfam" id="PF00534"/>
    </source>
</evidence>
<dbReference type="CDD" id="cd03811">
    <property type="entry name" value="GT4_GT28_WabH-like"/>
    <property type="match status" value="1"/>
</dbReference>
<sequence>MKKILITSYDMEVGGVERSLASMLEHFDYDNHDVDLMLYRHQGDFLDLLSPKVNLLEEQPAYSTFRKTIQESLREGHYRIAMGRILAKIHTEYIRRIRKIPEPGYYQMQLMWKYVLPYLPKLQQEYDVAISYLWPHYFVADKVKAKLKIGWIHTDYLTIETDIQADFKMWSKFDYIIAVSEACKVSFLQKYGSLEEKVVVIENITSPDFIRIMANKEVENPNPMVDDPNFKLVTVGRLSYQKGFDLAVKALRSLKDKGYDKINWYIVGYGNDEAMLKEMIAEHHLEDSFILLGKQTNPYPYMSSCDLYVQPSRYEGKAVTVTEAKILGKPILITNYSTAPSQVTDGLDGSITELSVEGIVQGIERLYLNADLRQRLSGHCSRSDHSNTYELEKLYGLISEREEAVLSAI</sequence>
<name>A0A098MBA7_9BACL</name>
<evidence type="ECO:0000259" key="2">
    <source>
        <dbReference type="Pfam" id="PF13439"/>
    </source>
</evidence>
<evidence type="ECO:0000313" key="4">
    <source>
        <dbReference type="Proteomes" id="UP000029734"/>
    </source>
</evidence>
<dbReference type="Proteomes" id="UP000029734">
    <property type="component" value="Unassembled WGS sequence"/>
</dbReference>
<proteinExistence type="predicted"/>
<keyword evidence="4" id="KW-1185">Reference proteome</keyword>
<dbReference type="OrthoDB" id="9813638at2"/>
<dbReference type="eggNOG" id="COG0438">
    <property type="taxonomic scope" value="Bacteria"/>
</dbReference>
<comment type="caution">
    <text evidence="3">The sequence shown here is derived from an EMBL/GenBank/DDBJ whole genome shotgun (WGS) entry which is preliminary data.</text>
</comment>
<organism evidence="3 4">
    <name type="scientific">Paenibacillus wynnii</name>
    <dbReference type="NCBI Taxonomy" id="268407"/>
    <lineage>
        <taxon>Bacteria</taxon>
        <taxon>Bacillati</taxon>
        <taxon>Bacillota</taxon>
        <taxon>Bacilli</taxon>
        <taxon>Bacillales</taxon>
        <taxon>Paenibacillaceae</taxon>
        <taxon>Paenibacillus</taxon>
    </lineage>
</organism>
<dbReference type="EMBL" id="JQCR01000002">
    <property type="protein sequence ID" value="KGE19333.1"/>
    <property type="molecule type" value="Genomic_DNA"/>
</dbReference>
<dbReference type="InterPro" id="IPR028098">
    <property type="entry name" value="Glyco_trans_4-like_N"/>
</dbReference>
<dbReference type="GO" id="GO:0016757">
    <property type="term" value="F:glycosyltransferase activity"/>
    <property type="evidence" value="ECO:0007669"/>
    <property type="project" value="InterPro"/>
</dbReference>
<dbReference type="PANTHER" id="PTHR12526">
    <property type="entry name" value="GLYCOSYLTRANSFERASE"/>
    <property type="match status" value="1"/>
</dbReference>
<feature type="domain" description="Glycosyl transferase family 1" evidence="1">
    <location>
        <begin position="226"/>
        <end position="377"/>
    </location>
</feature>
<dbReference type="Pfam" id="PF13439">
    <property type="entry name" value="Glyco_transf_4"/>
    <property type="match status" value="1"/>
</dbReference>
<protein>
    <submittedName>
        <fullName evidence="3">Capsular biosynthesis protein</fullName>
    </submittedName>
</protein>
<accession>A0A098MBA7</accession>
<feature type="domain" description="Glycosyltransferase subfamily 4-like N-terminal" evidence="2">
    <location>
        <begin position="13"/>
        <end position="204"/>
    </location>
</feature>
<reference evidence="3 4" key="1">
    <citation type="submission" date="2014-08" db="EMBL/GenBank/DDBJ databases">
        <authorList>
            <person name="den Bakker H.C."/>
        </authorList>
    </citation>
    <scope>NUCLEOTIDE SEQUENCE [LARGE SCALE GENOMIC DNA]</scope>
    <source>
        <strain evidence="3 4">DSM 18334</strain>
    </source>
</reference>
<dbReference type="Pfam" id="PF00534">
    <property type="entry name" value="Glycos_transf_1"/>
    <property type="match status" value="1"/>
</dbReference>
<dbReference type="PANTHER" id="PTHR12526:SF630">
    <property type="entry name" value="GLYCOSYLTRANSFERASE"/>
    <property type="match status" value="1"/>
</dbReference>